<dbReference type="Pfam" id="PF01553">
    <property type="entry name" value="Acyltransferase"/>
    <property type="match status" value="1"/>
</dbReference>
<evidence type="ECO:0000313" key="6">
    <source>
        <dbReference type="Proteomes" id="UP000182769"/>
    </source>
</evidence>
<name>A0A0K6ILA3_9GAMM</name>
<protein>
    <submittedName>
        <fullName evidence="5">1-acyl-sn-glycerol-3-phosphate acyltransferase</fullName>
    </submittedName>
</protein>
<dbReference type="EMBL" id="CYHG01000004">
    <property type="protein sequence ID" value="CUB03895.1"/>
    <property type="molecule type" value="Genomic_DNA"/>
</dbReference>
<accession>A0A0K6ILA3</accession>
<keyword evidence="6" id="KW-1185">Reference proteome</keyword>
<feature type="domain" description="Phospholipid/glycerol acyltransferase" evidence="4">
    <location>
        <begin position="81"/>
        <end position="195"/>
    </location>
</feature>
<comment type="pathway">
    <text evidence="1">Lipid metabolism.</text>
</comment>
<dbReference type="RefSeq" id="WP_055462835.1">
    <property type="nucleotide sequence ID" value="NZ_CYHG01000004.1"/>
</dbReference>
<keyword evidence="2 5" id="KW-0808">Transferase</keyword>
<dbReference type="InterPro" id="IPR002123">
    <property type="entry name" value="Plipid/glycerol_acylTrfase"/>
</dbReference>
<evidence type="ECO:0000256" key="1">
    <source>
        <dbReference type="ARBA" id="ARBA00005189"/>
    </source>
</evidence>
<dbReference type="SMART" id="SM00563">
    <property type="entry name" value="PlsC"/>
    <property type="match status" value="1"/>
</dbReference>
<gene>
    <name evidence="5" type="ORF">Ga0061065_104331</name>
</gene>
<dbReference type="OrthoDB" id="9812274at2"/>
<proteinExistence type="predicted"/>
<dbReference type="GO" id="GO:0006654">
    <property type="term" value="P:phosphatidic acid biosynthetic process"/>
    <property type="evidence" value="ECO:0007669"/>
    <property type="project" value="TreeGrafter"/>
</dbReference>
<dbReference type="PANTHER" id="PTHR10434">
    <property type="entry name" value="1-ACYL-SN-GLYCEROL-3-PHOSPHATE ACYLTRANSFERASE"/>
    <property type="match status" value="1"/>
</dbReference>
<dbReference type="AlphaFoldDB" id="A0A0K6ILA3"/>
<dbReference type="Proteomes" id="UP000182769">
    <property type="component" value="Unassembled WGS sequence"/>
</dbReference>
<evidence type="ECO:0000256" key="2">
    <source>
        <dbReference type="ARBA" id="ARBA00022679"/>
    </source>
</evidence>
<organism evidence="5 6">
    <name type="scientific">Marinomonas fungiae</name>
    <dbReference type="NCBI Taxonomy" id="1137284"/>
    <lineage>
        <taxon>Bacteria</taxon>
        <taxon>Pseudomonadati</taxon>
        <taxon>Pseudomonadota</taxon>
        <taxon>Gammaproteobacteria</taxon>
        <taxon>Oceanospirillales</taxon>
        <taxon>Oceanospirillaceae</taxon>
        <taxon>Marinomonas</taxon>
    </lineage>
</organism>
<dbReference type="GO" id="GO:0003841">
    <property type="term" value="F:1-acylglycerol-3-phosphate O-acyltransferase activity"/>
    <property type="evidence" value="ECO:0007669"/>
    <property type="project" value="TreeGrafter"/>
</dbReference>
<evidence type="ECO:0000256" key="3">
    <source>
        <dbReference type="ARBA" id="ARBA00023315"/>
    </source>
</evidence>
<dbReference type="PANTHER" id="PTHR10434:SF40">
    <property type="entry name" value="1-ACYL-SN-GLYCEROL-3-PHOSPHATE ACYLTRANSFERASE"/>
    <property type="match status" value="1"/>
</dbReference>
<sequence length="244" mass="27390">MKPRNSLRALVGSLLFAVCYGLLTGFTGLLAPLIAWMLPPSWRQPVLNVHNHLLLFLFRVVVGVKVEVIGRENLPGKETPVVLAANHQSEWETYLLQVLKTPISTVLKKELLSIPFFGWGLRMVQPIAIDRAKRAGALKQILKQGKERIQAGRSVLIFPEGTRTLPDKERDFNKGAAMLASSAKAPILPIVHNAGHVWPGRTWRRYPGTITVVIGPLIEVEGKDTNQIHEEMETWMRNAMRQYP</sequence>
<evidence type="ECO:0000259" key="4">
    <source>
        <dbReference type="SMART" id="SM00563"/>
    </source>
</evidence>
<reference evidence="6" key="1">
    <citation type="submission" date="2015-08" db="EMBL/GenBank/DDBJ databases">
        <authorList>
            <person name="Varghese N."/>
        </authorList>
    </citation>
    <scope>NUCLEOTIDE SEQUENCE [LARGE SCALE GENOMIC DNA]</scope>
    <source>
        <strain evidence="6">JCM 18476</strain>
    </source>
</reference>
<evidence type="ECO:0000313" key="5">
    <source>
        <dbReference type="EMBL" id="CUB03895.1"/>
    </source>
</evidence>
<dbReference type="SUPFAM" id="SSF69593">
    <property type="entry name" value="Glycerol-3-phosphate (1)-acyltransferase"/>
    <property type="match status" value="1"/>
</dbReference>
<dbReference type="STRING" id="1137284.GCA_001418205_01751"/>
<dbReference type="CDD" id="cd07989">
    <property type="entry name" value="LPLAT_AGPAT-like"/>
    <property type="match status" value="1"/>
</dbReference>
<keyword evidence="3 5" id="KW-0012">Acyltransferase</keyword>